<evidence type="ECO:0000313" key="5">
    <source>
        <dbReference type="EMBL" id="MFC0213429.1"/>
    </source>
</evidence>
<gene>
    <name evidence="5" type="ORF">ACFFK0_13350</name>
</gene>
<dbReference type="Pfam" id="PF00005">
    <property type="entry name" value="ABC_tran"/>
    <property type="match status" value="1"/>
</dbReference>
<dbReference type="PROSITE" id="PS50893">
    <property type="entry name" value="ABC_TRANSPORTER_2"/>
    <property type="match status" value="1"/>
</dbReference>
<reference evidence="5 6" key="1">
    <citation type="submission" date="2024-09" db="EMBL/GenBank/DDBJ databases">
        <authorList>
            <person name="Sun Q."/>
            <person name="Mori K."/>
        </authorList>
    </citation>
    <scope>NUCLEOTIDE SEQUENCE [LARGE SCALE GENOMIC DNA]</scope>
    <source>
        <strain evidence="5 6">CCM 7759</strain>
    </source>
</reference>
<keyword evidence="3 5" id="KW-0067">ATP-binding</keyword>
<dbReference type="PANTHER" id="PTHR24220">
    <property type="entry name" value="IMPORT ATP-BINDING PROTEIN"/>
    <property type="match status" value="1"/>
</dbReference>
<dbReference type="InterPro" id="IPR017911">
    <property type="entry name" value="MacB-like_ATP-bd"/>
</dbReference>
<evidence type="ECO:0000256" key="3">
    <source>
        <dbReference type="ARBA" id="ARBA00022840"/>
    </source>
</evidence>
<name>A0ABV6DLB1_9BACL</name>
<dbReference type="GO" id="GO:0005524">
    <property type="term" value="F:ATP binding"/>
    <property type="evidence" value="ECO:0007669"/>
    <property type="project" value="UniProtKB-KW"/>
</dbReference>
<dbReference type="Gene3D" id="3.40.50.300">
    <property type="entry name" value="P-loop containing nucleotide triphosphate hydrolases"/>
    <property type="match status" value="1"/>
</dbReference>
<dbReference type="InterPro" id="IPR015854">
    <property type="entry name" value="ABC_transpr_LolD-like"/>
</dbReference>
<accession>A0ABV6DLB1</accession>
<dbReference type="Proteomes" id="UP001589776">
    <property type="component" value="Unassembled WGS sequence"/>
</dbReference>
<dbReference type="SUPFAM" id="SSF52540">
    <property type="entry name" value="P-loop containing nucleoside triphosphate hydrolases"/>
    <property type="match status" value="1"/>
</dbReference>
<dbReference type="CDD" id="cd03255">
    <property type="entry name" value="ABC_MJ0796_LolCDE_FtsE"/>
    <property type="match status" value="1"/>
</dbReference>
<feature type="domain" description="ABC transporter" evidence="4">
    <location>
        <begin position="10"/>
        <end position="232"/>
    </location>
</feature>
<evidence type="ECO:0000313" key="6">
    <source>
        <dbReference type="Proteomes" id="UP001589776"/>
    </source>
</evidence>
<dbReference type="InterPro" id="IPR003439">
    <property type="entry name" value="ABC_transporter-like_ATP-bd"/>
</dbReference>
<dbReference type="RefSeq" id="WP_377470742.1">
    <property type="nucleotide sequence ID" value="NZ_JBHLWN010000050.1"/>
</dbReference>
<evidence type="ECO:0000256" key="1">
    <source>
        <dbReference type="ARBA" id="ARBA00022448"/>
    </source>
</evidence>
<evidence type="ECO:0000259" key="4">
    <source>
        <dbReference type="PROSITE" id="PS50893"/>
    </source>
</evidence>
<dbReference type="EMBL" id="JBHLWN010000050">
    <property type="protein sequence ID" value="MFC0213429.1"/>
    <property type="molecule type" value="Genomic_DNA"/>
</dbReference>
<sequence>MTTIIECSGIELRASSDSGNPEPLLKINTFTMKQSEQAAIMGPSGSGKSTLLHLLAGLIKPNNGSIQLLGQAIHALSEKERDHFRGANIGYIFQQFHLFPHLTALENIMMQHIITSRLSAREAKEKAQFLLDKVRLSHRVHYRAGMLSRGEQQRVAIARALFHEPKIILADEPTGNLDSKTGLDIMTYLIELCREAGQTLLVVTHDEQIGSLFSRVEHMQKLNEAYYPITEIKQ</sequence>
<proteinExistence type="predicted"/>
<keyword evidence="6" id="KW-1185">Reference proteome</keyword>
<organism evidence="5 6">
    <name type="scientific">Paenibacillus chartarius</name>
    <dbReference type="NCBI Taxonomy" id="747481"/>
    <lineage>
        <taxon>Bacteria</taxon>
        <taxon>Bacillati</taxon>
        <taxon>Bacillota</taxon>
        <taxon>Bacilli</taxon>
        <taxon>Bacillales</taxon>
        <taxon>Paenibacillaceae</taxon>
        <taxon>Paenibacillus</taxon>
    </lineage>
</organism>
<evidence type="ECO:0000256" key="2">
    <source>
        <dbReference type="ARBA" id="ARBA00022741"/>
    </source>
</evidence>
<keyword evidence="2" id="KW-0547">Nucleotide-binding</keyword>
<dbReference type="InterPro" id="IPR027417">
    <property type="entry name" value="P-loop_NTPase"/>
</dbReference>
<protein>
    <submittedName>
        <fullName evidence="5">ABC transporter ATP-binding protein</fullName>
    </submittedName>
</protein>
<comment type="caution">
    <text evidence="5">The sequence shown here is derived from an EMBL/GenBank/DDBJ whole genome shotgun (WGS) entry which is preliminary data.</text>
</comment>
<keyword evidence="1" id="KW-0813">Transport</keyword>
<dbReference type="SMART" id="SM00382">
    <property type="entry name" value="AAA"/>
    <property type="match status" value="1"/>
</dbReference>
<dbReference type="InterPro" id="IPR003593">
    <property type="entry name" value="AAA+_ATPase"/>
</dbReference>
<dbReference type="PANTHER" id="PTHR24220:SF659">
    <property type="entry name" value="TRANSPORTER, PUTATIVE-RELATED"/>
    <property type="match status" value="1"/>
</dbReference>